<comment type="similarity">
    <text evidence="2">Belongs to the GSP I family.</text>
</comment>
<accession>A0A7S6ULE5</accession>
<evidence type="ECO:0000256" key="9">
    <source>
        <dbReference type="SAM" id="Phobius"/>
    </source>
</evidence>
<dbReference type="InterPro" id="IPR010052">
    <property type="entry name" value="T2SS_protein-GspI"/>
</dbReference>
<keyword evidence="11" id="KW-1185">Reference proteome</keyword>
<keyword evidence="3" id="KW-1003">Cell membrane</keyword>
<dbReference type="PROSITE" id="PS00409">
    <property type="entry name" value="PROKAR_NTER_METHYL"/>
    <property type="match status" value="1"/>
</dbReference>
<dbReference type="InterPro" id="IPR012902">
    <property type="entry name" value="N_methyl_site"/>
</dbReference>
<name>A0A7S6ULE5_9GAMM</name>
<dbReference type="Proteomes" id="UP000593932">
    <property type="component" value="Chromosome"/>
</dbReference>
<keyword evidence="6 9" id="KW-0812">Transmembrane</keyword>
<dbReference type="PANTHER" id="PTHR38779">
    <property type="entry name" value="TYPE II SECRETION SYSTEM PROTEIN I-RELATED"/>
    <property type="match status" value="1"/>
</dbReference>
<dbReference type="PANTHER" id="PTHR38779:SF2">
    <property type="entry name" value="TYPE II SECRETION SYSTEM PROTEIN I-RELATED"/>
    <property type="match status" value="1"/>
</dbReference>
<evidence type="ECO:0000256" key="2">
    <source>
        <dbReference type="ARBA" id="ARBA00008358"/>
    </source>
</evidence>
<dbReference type="NCBIfam" id="TIGR02532">
    <property type="entry name" value="IV_pilin_GFxxxE"/>
    <property type="match status" value="1"/>
</dbReference>
<gene>
    <name evidence="10" type="ORF">INQ42_02270</name>
</gene>
<dbReference type="EMBL" id="CP063657">
    <property type="protein sequence ID" value="QOW22453.1"/>
    <property type="molecule type" value="Genomic_DNA"/>
</dbReference>
<evidence type="ECO:0000256" key="3">
    <source>
        <dbReference type="ARBA" id="ARBA00022475"/>
    </source>
</evidence>
<keyword evidence="5" id="KW-0997">Cell inner membrane</keyword>
<evidence type="ECO:0000256" key="8">
    <source>
        <dbReference type="ARBA" id="ARBA00023136"/>
    </source>
</evidence>
<keyword evidence="7 9" id="KW-1133">Transmembrane helix</keyword>
<evidence type="ECO:0000256" key="6">
    <source>
        <dbReference type="ARBA" id="ARBA00022692"/>
    </source>
</evidence>
<organism evidence="10 11">
    <name type="scientific">Novilysobacter avium</name>
    <dbReference type="NCBI Taxonomy" id="2781023"/>
    <lineage>
        <taxon>Bacteria</taxon>
        <taxon>Pseudomonadati</taxon>
        <taxon>Pseudomonadota</taxon>
        <taxon>Gammaproteobacteria</taxon>
        <taxon>Lysobacterales</taxon>
        <taxon>Lysobacteraceae</taxon>
        <taxon>Novilysobacter</taxon>
    </lineage>
</organism>
<evidence type="ECO:0000313" key="10">
    <source>
        <dbReference type="EMBL" id="QOW22453.1"/>
    </source>
</evidence>
<evidence type="ECO:0000256" key="4">
    <source>
        <dbReference type="ARBA" id="ARBA00022481"/>
    </source>
</evidence>
<protein>
    <submittedName>
        <fullName evidence="10">Prepilin-type N-terminal cleavage/methylation domain-containing protein</fullName>
    </submittedName>
</protein>
<comment type="subcellular location">
    <subcellularLocation>
        <location evidence="1">Cell inner membrane</location>
        <topology evidence="1">Single-pass membrane protein</topology>
    </subcellularLocation>
</comment>
<evidence type="ECO:0000256" key="5">
    <source>
        <dbReference type="ARBA" id="ARBA00022519"/>
    </source>
</evidence>
<keyword evidence="4" id="KW-0488">Methylation</keyword>
<keyword evidence="8 9" id="KW-0472">Membrane</keyword>
<evidence type="ECO:0000256" key="7">
    <source>
        <dbReference type="ARBA" id="ARBA00022989"/>
    </source>
</evidence>
<sequence>MRPARTQRGYTLIEVIVAFALLALGLTLLLGTLSGATRQVRWSADAGRAALHAQSLLDTVGITEPLQPGRRDGDFEDGRYRWTLSIAPWQDPALANLPQSPADQRLLELDIAVQWGAAGPGEQLQVRSLRLAPPDTAVGGVQ</sequence>
<feature type="transmembrane region" description="Helical" evidence="9">
    <location>
        <begin position="12"/>
        <end position="33"/>
    </location>
</feature>
<dbReference type="NCBIfam" id="NF047828">
    <property type="entry name" value="T3SSXpsI"/>
    <property type="match status" value="1"/>
</dbReference>
<evidence type="ECO:0000313" key="11">
    <source>
        <dbReference type="Proteomes" id="UP000593932"/>
    </source>
</evidence>
<dbReference type="RefSeq" id="WP_194034983.1">
    <property type="nucleotide sequence ID" value="NZ_CP063657.1"/>
</dbReference>
<reference evidence="10 11" key="1">
    <citation type="submission" date="2020-10" db="EMBL/GenBank/DDBJ databases">
        <title>complete genome sequencing of Lysobacter sp. H23M41.</title>
        <authorList>
            <person name="Bae J.-W."/>
            <person name="Lee S.-Y."/>
        </authorList>
    </citation>
    <scope>NUCLEOTIDE SEQUENCE [LARGE SCALE GENOMIC DNA]</scope>
    <source>
        <strain evidence="10 11">H23M41</strain>
    </source>
</reference>
<evidence type="ECO:0000256" key="1">
    <source>
        <dbReference type="ARBA" id="ARBA00004377"/>
    </source>
</evidence>
<proteinExistence type="inferred from homology"/>
<dbReference type="Pfam" id="PF07963">
    <property type="entry name" value="N_methyl"/>
    <property type="match status" value="1"/>
</dbReference>